<sequence length="419" mass="45512">MPQILKIASAQSRTLSTTAETLAALEATTKRAAAQGIDILLFPEAYLGGYPRTCSFGAAVGARAPEGREQFLHYFHDAVDMGDTPSGAGEAWVDRKLELPRGKEYRGDGTREELERIARETGVFIVTGLVEKSGGTLYCGSVFVDPKRGVIGKRRKLMPTGSERLVWGMGSANTLRAVTTEIKGVKLCMGSAICWENYMPLLRQSLYSQNVNLWFAPTADARDTWAALMRTVGCEGRCFVISSNQCVKKKHLPEWISGGKKTETARSPSISSSSGVGRRISQQGSGIARRRSTITITEEGHEICLPIPKGHASTINGDSSAIDSTEESPSIKQQLFSQPHSSSADGEEYVCRGGSMIVSPLGEVLAGPVWEKEDELIVTEVDFEDCERGRLDFDSAGSYSRMDSFKLTVEGLDLNPPPM</sequence>
<dbReference type="GO" id="GO:0000257">
    <property type="term" value="F:nitrilase activity"/>
    <property type="evidence" value="ECO:0007669"/>
    <property type="project" value="UniProtKB-ARBA"/>
</dbReference>
<accession>A0A9Q9DPQ5</accession>
<dbReference type="Pfam" id="PF00795">
    <property type="entry name" value="CN_hydrolase"/>
    <property type="match status" value="1"/>
</dbReference>
<dbReference type="AlphaFoldDB" id="A0A9Q9DPQ5"/>
<feature type="active site" description="Proton acceptor" evidence="2">
    <location>
        <position position="44"/>
    </location>
</feature>
<evidence type="ECO:0000313" key="5">
    <source>
        <dbReference type="EMBL" id="USP74797.1"/>
    </source>
</evidence>
<dbReference type="CDD" id="cd07564">
    <property type="entry name" value="nitrilases_CHs"/>
    <property type="match status" value="1"/>
</dbReference>
<name>A0A9Q9DPQ5_CURCL</name>
<keyword evidence="6" id="KW-1185">Reference proteome</keyword>
<dbReference type="InterPro" id="IPR003010">
    <property type="entry name" value="C-N_Hydrolase"/>
</dbReference>
<feature type="domain" description="CN hydrolase" evidence="4">
    <location>
        <begin position="5"/>
        <end position="383"/>
    </location>
</feature>
<evidence type="ECO:0000259" key="4">
    <source>
        <dbReference type="PROSITE" id="PS50263"/>
    </source>
</evidence>
<comment type="similarity">
    <text evidence="1">Belongs to the carbon-nitrogen hydrolase superfamily. Nitrilase family.</text>
</comment>
<gene>
    <name evidence="5" type="ORF">yc1106_02071</name>
</gene>
<dbReference type="GO" id="GO:0016836">
    <property type="term" value="F:hydro-lyase activity"/>
    <property type="evidence" value="ECO:0007669"/>
    <property type="project" value="UniProtKB-ARBA"/>
</dbReference>
<feature type="compositionally biased region" description="Low complexity" evidence="3">
    <location>
        <begin position="267"/>
        <end position="286"/>
    </location>
</feature>
<dbReference type="PANTHER" id="PTHR46044:SF12">
    <property type="entry name" value="HYDROLASE"/>
    <property type="match status" value="1"/>
</dbReference>
<dbReference type="OrthoDB" id="10250282at2759"/>
<dbReference type="SUPFAM" id="SSF56317">
    <property type="entry name" value="Carbon-nitrogen hydrolase"/>
    <property type="match status" value="1"/>
</dbReference>
<dbReference type="FunFam" id="3.60.110.10:FF:000016">
    <property type="entry name" value="Nitrilase blr3397"/>
    <property type="match status" value="1"/>
</dbReference>
<dbReference type="PROSITE" id="PS50263">
    <property type="entry name" value="CN_HYDROLASE"/>
    <property type="match status" value="1"/>
</dbReference>
<dbReference type="EMBL" id="CP089275">
    <property type="protein sequence ID" value="USP74797.1"/>
    <property type="molecule type" value="Genomic_DNA"/>
</dbReference>
<dbReference type="PROSITE" id="PS00920">
    <property type="entry name" value="NITRIL_CHT_1"/>
    <property type="match status" value="1"/>
</dbReference>
<proteinExistence type="inferred from homology"/>
<dbReference type="Proteomes" id="UP001056012">
    <property type="component" value="Chromosome 2"/>
</dbReference>
<reference evidence="5" key="1">
    <citation type="submission" date="2021-12" db="EMBL/GenBank/DDBJ databases">
        <title>Curvularia clavata genome.</title>
        <authorList>
            <person name="Cao Y."/>
        </authorList>
    </citation>
    <scope>NUCLEOTIDE SEQUENCE</scope>
    <source>
        <strain evidence="5">Yc1106</strain>
    </source>
</reference>
<organism evidence="5 6">
    <name type="scientific">Curvularia clavata</name>
    <dbReference type="NCBI Taxonomy" id="95742"/>
    <lineage>
        <taxon>Eukaryota</taxon>
        <taxon>Fungi</taxon>
        <taxon>Dikarya</taxon>
        <taxon>Ascomycota</taxon>
        <taxon>Pezizomycotina</taxon>
        <taxon>Dothideomycetes</taxon>
        <taxon>Pleosporomycetidae</taxon>
        <taxon>Pleosporales</taxon>
        <taxon>Pleosporineae</taxon>
        <taxon>Pleosporaceae</taxon>
        <taxon>Curvularia</taxon>
    </lineage>
</organism>
<evidence type="ECO:0000313" key="6">
    <source>
        <dbReference type="Proteomes" id="UP001056012"/>
    </source>
</evidence>
<dbReference type="Gene3D" id="3.60.110.10">
    <property type="entry name" value="Carbon-nitrogen hydrolase"/>
    <property type="match status" value="1"/>
</dbReference>
<protein>
    <recommendedName>
        <fullName evidence="4">CN hydrolase domain-containing protein</fullName>
    </recommendedName>
</protein>
<dbReference type="InterPro" id="IPR044149">
    <property type="entry name" value="Nitrilases_CHs"/>
</dbReference>
<evidence type="ECO:0000256" key="2">
    <source>
        <dbReference type="PROSITE-ProRule" id="PRU10139"/>
    </source>
</evidence>
<dbReference type="VEuPathDB" id="FungiDB:yc1106_02071"/>
<evidence type="ECO:0000256" key="1">
    <source>
        <dbReference type="ARBA" id="ARBA00008129"/>
    </source>
</evidence>
<feature type="compositionally biased region" description="Polar residues" evidence="3">
    <location>
        <begin position="313"/>
        <end position="344"/>
    </location>
</feature>
<feature type="region of interest" description="Disordered" evidence="3">
    <location>
        <begin position="258"/>
        <end position="291"/>
    </location>
</feature>
<evidence type="ECO:0000256" key="3">
    <source>
        <dbReference type="SAM" id="MobiDB-lite"/>
    </source>
</evidence>
<dbReference type="InterPro" id="IPR000132">
    <property type="entry name" value="Nitrilase/CN_hydratase_CS"/>
</dbReference>
<feature type="region of interest" description="Disordered" evidence="3">
    <location>
        <begin position="307"/>
        <end position="346"/>
    </location>
</feature>
<dbReference type="PANTHER" id="PTHR46044">
    <property type="entry name" value="NITRILASE"/>
    <property type="match status" value="1"/>
</dbReference>
<dbReference type="InterPro" id="IPR036526">
    <property type="entry name" value="C-N_Hydrolase_sf"/>
</dbReference>